<evidence type="ECO:0000313" key="4">
    <source>
        <dbReference type="RefSeq" id="XP_065655877.1"/>
    </source>
</evidence>
<keyword evidence="3" id="KW-1185">Reference proteome</keyword>
<dbReference type="Gene3D" id="3.30.1360.180">
    <property type="match status" value="1"/>
</dbReference>
<name>A0ABM4C2U6_HYDVU</name>
<protein>
    <submittedName>
        <fullName evidence="4">Bis(5'-adenosyl)-triphosphatase ENPP4 isoform X2</fullName>
    </submittedName>
</protein>
<proteinExistence type="predicted"/>
<keyword evidence="1" id="KW-0812">Transmembrane</keyword>
<dbReference type="CDD" id="cd16018">
    <property type="entry name" value="Enpp"/>
    <property type="match status" value="1"/>
</dbReference>
<evidence type="ECO:0000256" key="2">
    <source>
        <dbReference type="SAM" id="SignalP"/>
    </source>
</evidence>
<dbReference type="InterPro" id="IPR002591">
    <property type="entry name" value="Phosphodiest/P_Trfase"/>
</dbReference>
<dbReference type="Pfam" id="PF01663">
    <property type="entry name" value="Phosphodiest"/>
    <property type="match status" value="1"/>
</dbReference>
<evidence type="ECO:0000256" key="1">
    <source>
        <dbReference type="SAM" id="Phobius"/>
    </source>
</evidence>
<dbReference type="PANTHER" id="PTHR10151">
    <property type="entry name" value="ECTONUCLEOTIDE PYROPHOSPHATASE/PHOSPHODIESTERASE"/>
    <property type="match status" value="1"/>
</dbReference>
<dbReference type="GeneID" id="101238147"/>
<dbReference type="SUPFAM" id="SSF53649">
    <property type="entry name" value="Alkaline phosphatase-like"/>
    <property type="match status" value="1"/>
</dbReference>
<feature type="transmembrane region" description="Helical" evidence="1">
    <location>
        <begin position="480"/>
        <end position="503"/>
    </location>
</feature>
<reference evidence="4" key="1">
    <citation type="submission" date="2025-08" db="UniProtKB">
        <authorList>
            <consortium name="RefSeq"/>
        </authorList>
    </citation>
    <scope>IDENTIFICATION</scope>
</reference>
<feature type="chain" id="PRO_5045939381" evidence="2">
    <location>
        <begin position="23"/>
        <end position="554"/>
    </location>
</feature>
<keyword evidence="2" id="KW-0732">Signal</keyword>
<gene>
    <name evidence="4" type="primary">LOC101238147</name>
</gene>
<evidence type="ECO:0000313" key="3">
    <source>
        <dbReference type="Proteomes" id="UP001652625"/>
    </source>
</evidence>
<keyword evidence="1" id="KW-0472">Membrane</keyword>
<feature type="signal peptide" evidence="2">
    <location>
        <begin position="1"/>
        <end position="22"/>
    </location>
</feature>
<keyword evidence="1" id="KW-1133">Transmembrane helix</keyword>
<dbReference type="Gene3D" id="3.40.720.10">
    <property type="entry name" value="Alkaline Phosphatase, subunit A"/>
    <property type="match status" value="1"/>
</dbReference>
<accession>A0ABM4C2U6</accession>
<sequence>MIIILIYLSKILLSECTFHVNAENVNTKQNLNTTVVIFAFSGLRWDLMKEFDMSGLQELANKGIFVSRKTDAFQTESLPSFITMSTGNYPETHGIVSNIMMDLATKEIFDATSKNSSWWKDVHPVWIENQLQGKFSALCYWPTHKVNFNGSVNVTYSCNNSKYKDPFEELLTGKDNLGFVMPFAERVDQAKKWLNLKDRRPTFIGIYFEEPYFTISKYGFKSNKTRTIMSEINNLVKNFSLYLSDHNDKDINIIVTGEAGFTELQRGKEIFLDDYLHIPFKIIDNGPITSVFAEDQSTLLFLTKKLKTVSQHMKLYNGSKLPDTLHFSYLKRTMPIVLVAEEHWRIYPKRIVDNKKVMMGFHGKYQSTHTLFISQGPSFVKNLSLESIGNTDIYALVCRMLGIEPRINKSNMTIVNRMLKHVIKYEETKKTHQKNEESIANIKINNQYNITLNNSQSNSHVGKDSWIKYISKKVTTPFQVTITIIFSLLILFGVIYIIICTTFKTMFCFTKKNALVRANLSMRIDLKKTKNVSKDVQRLLQSDDEEELSIELDK</sequence>
<organism evidence="3 4">
    <name type="scientific">Hydra vulgaris</name>
    <name type="common">Hydra</name>
    <name type="synonym">Hydra attenuata</name>
    <dbReference type="NCBI Taxonomy" id="6087"/>
    <lineage>
        <taxon>Eukaryota</taxon>
        <taxon>Metazoa</taxon>
        <taxon>Cnidaria</taxon>
        <taxon>Hydrozoa</taxon>
        <taxon>Hydroidolina</taxon>
        <taxon>Anthoathecata</taxon>
        <taxon>Aplanulata</taxon>
        <taxon>Hydridae</taxon>
        <taxon>Hydra</taxon>
    </lineage>
</organism>
<dbReference type="InterPro" id="IPR017850">
    <property type="entry name" value="Alkaline_phosphatase_core_sf"/>
</dbReference>
<dbReference type="Proteomes" id="UP001652625">
    <property type="component" value="Chromosome 06"/>
</dbReference>
<dbReference type="RefSeq" id="XP_065655877.1">
    <property type="nucleotide sequence ID" value="XM_065799805.1"/>
</dbReference>
<dbReference type="PANTHER" id="PTHR10151:SF120">
    <property type="entry name" value="BIS(5'-ADENOSYL)-TRIPHOSPHATASE"/>
    <property type="match status" value="1"/>
</dbReference>